<evidence type="ECO:0000256" key="14">
    <source>
        <dbReference type="RuleBase" id="RU000584"/>
    </source>
</evidence>
<gene>
    <name evidence="9" type="primary">hemA</name>
    <name evidence="18" type="ORF">AAV94_13170</name>
</gene>
<dbReference type="FunFam" id="3.40.50.720:FF:000031">
    <property type="entry name" value="Glutamyl-tRNA reductase"/>
    <property type="match status" value="1"/>
</dbReference>
<dbReference type="PANTHER" id="PTHR43013:SF1">
    <property type="entry name" value="GLUTAMYL-TRNA REDUCTASE"/>
    <property type="match status" value="1"/>
</dbReference>
<evidence type="ECO:0000313" key="19">
    <source>
        <dbReference type="Proteomes" id="UP000050580"/>
    </source>
</evidence>
<dbReference type="EC" id="1.2.1.70" evidence="3 9"/>
<dbReference type="Pfam" id="PF05201">
    <property type="entry name" value="GlutR_N"/>
    <property type="match status" value="1"/>
</dbReference>
<feature type="binding site" evidence="9 12">
    <location>
        <begin position="197"/>
        <end position="202"/>
    </location>
    <ligand>
        <name>NADP(+)</name>
        <dbReference type="ChEBI" id="CHEBI:58349"/>
    </ligand>
</feature>
<comment type="miscellaneous">
    <text evidence="9">During catalysis, the active site Cys acts as a nucleophile attacking the alpha-carbonyl group of tRNA-bound glutamate with the formation of a thioester intermediate between enzyme and glutamate, and the concomitant release of tRNA(Glu). The thioester intermediate is finally reduced by direct hydride transfer from NADPH, to form the product GSA.</text>
</comment>
<dbReference type="Pfam" id="PF00745">
    <property type="entry name" value="GlutR_dimer"/>
    <property type="match status" value="1"/>
</dbReference>
<dbReference type="InterPro" id="IPR036343">
    <property type="entry name" value="GluRdtase_N_sf"/>
</dbReference>
<accession>A0A0U1PWT0</accession>
<keyword evidence="5 9" id="KW-0560">Oxidoreductase</keyword>
<evidence type="ECO:0000256" key="5">
    <source>
        <dbReference type="ARBA" id="ARBA00023002"/>
    </source>
</evidence>
<dbReference type="Gene3D" id="3.40.50.720">
    <property type="entry name" value="NAD(P)-binding Rossmann-like Domain"/>
    <property type="match status" value="1"/>
</dbReference>
<dbReference type="SUPFAM" id="SSF51735">
    <property type="entry name" value="NAD(P)-binding Rossmann-fold domains"/>
    <property type="match status" value="1"/>
</dbReference>
<evidence type="ECO:0000256" key="6">
    <source>
        <dbReference type="ARBA" id="ARBA00023244"/>
    </source>
</evidence>
<dbReference type="InterPro" id="IPR000343">
    <property type="entry name" value="4pyrrol_synth_GluRdtase"/>
</dbReference>
<evidence type="ECO:0000256" key="7">
    <source>
        <dbReference type="ARBA" id="ARBA00047464"/>
    </source>
</evidence>
<dbReference type="PATRIC" id="fig|1610491.3.peg.2798"/>
<keyword evidence="6 9" id="KW-0627">Porphyrin biosynthesis</keyword>
<dbReference type="Proteomes" id="UP000050580">
    <property type="component" value="Unassembled WGS sequence"/>
</dbReference>
<reference evidence="18 19" key="1">
    <citation type="submission" date="2015-05" db="EMBL/GenBank/DDBJ databases">
        <title>Draft genome sequence of Lampropedia sp. CT6, isolated from the microbial mat of a hot water spring, located at Manikaran, India.</title>
        <authorList>
            <person name="Tripathi C."/>
            <person name="Rani P."/>
            <person name="Mahato N.K."/>
            <person name="Lal R."/>
        </authorList>
    </citation>
    <scope>NUCLEOTIDE SEQUENCE [LARGE SCALE GENOMIC DNA]</scope>
    <source>
        <strain evidence="18 19">CT6</strain>
    </source>
</reference>
<evidence type="ECO:0000256" key="12">
    <source>
        <dbReference type="PIRSR" id="PIRSR000445-3"/>
    </source>
</evidence>
<dbReference type="InterPro" id="IPR015895">
    <property type="entry name" value="4pyrrol_synth_GluRdtase_N"/>
</dbReference>
<dbReference type="CDD" id="cd05213">
    <property type="entry name" value="NAD_bind_Glutamyl_tRNA_reduct"/>
    <property type="match status" value="1"/>
</dbReference>
<name>A0A0U1PWT0_9BURK</name>
<dbReference type="SUPFAM" id="SSF69075">
    <property type="entry name" value="Glutamyl tRNA-reductase dimerization domain"/>
    <property type="match status" value="1"/>
</dbReference>
<comment type="caution">
    <text evidence="18">The sequence shown here is derived from an EMBL/GenBank/DDBJ whole genome shotgun (WGS) entry which is preliminary data.</text>
</comment>
<evidence type="ECO:0000256" key="2">
    <source>
        <dbReference type="ARBA" id="ARBA00005916"/>
    </source>
</evidence>
<feature type="binding site" evidence="9 11">
    <location>
        <position position="128"/>
    </location>
    <ligand>
        <name>substrate</name>
    </ligand>
</feature>
<feature type="site" description="Important for activity" evidence="9 13">
    <location>
        <position position="107"/>
    </location>
</feature>
<organism evidence="18 19">
    <name type="scientific">Lampropedia cohaerens</name>
    <dbReference type="NCBI Taxonomy" id="1610491"/>
    <lineage>
        <taxon>Bacteria</taxon>
        <taxon>Pseudomonadati</taxon>
        <taxon>Pseudomonadota</taxon>
        <taxon>Betaproteobacteria</taxon>
        <taxon>Burkholderiales</taxon>
        <taxon>Comamonadaceae</taxon>
        <taxon>Lampropedia</taxon>
    </lineage>
</organism>
<evidence type="ECO:0000256" key="11">
    <source>
        <dbReference type="PIRSR" id="PIRSR000445-2"/>
    </source>
</evidence>
<dbReference type="InterPro" id="IPR018214">
    <property type="entry name" value="GluRdtase_CS"/>
</dbReference>
<dbReference type="GO" id="GO:0019353">
    <property type="term" value="P:protoporphyrinogen IX biosynthetic process from glutamate"/>
    <property type="evidence" value="ECO:0007669"/>
    <property type="project" value="TreeGrafter"/>
</dbReference>
<feature type="domain" description="Tetrapyrrole biosynthesis glutamyl-tRNA reductase dimerisation" evidence="15">
    <location>
        <begin position="328"/>
        <end position="427"/>
    </location>
</feature>
<evidence type="ECO:0000256" key="9">
    <source>
        <dbReference type="HAMAP-Rule" id="MF_00087"/>
    </source>
</evidence>
<feature type="binding site" evidence="9 11">
    <location>
        <position position="117"/>
    </location>
    <ligand>
        <name>substrate</name>
    </ligand>
</feature>
<keyword evidence="19" id="KW-1185">Reference proteome</keyword>
<evidence type="ECO:0000256" key="13">
    <source>
        <dbReference type="PIRSR" id="PIRSR000445-4"/>
    </source>
</evidence>
<sequence length="436" mass="47211">MAVWTLGINHHSTPLDMRGRFAYALDQIGPALHELRQTLSRGVGTSGDDASVETAILSTCNRTEIYCAAPAPLQEASLEWLARSGGMAPHDLEGFAYTHTDHLAARHAFRVASGLDSMVLGEAQILGQMKHAVRAASQAGALGTTLQQLFQRSFAVAKEVRTSTAIGSQSISMAAAAVRLASNLFEDFTQLKVLFVGAGEMIDLVGTHFAAQHPQAMAVANRTLDRGERLAAKLGAQTLRIGDLPDRLHEFDIVISCTASSVPIIGLGAVERALKRRRNRPMFMVDLAVPRDIEPEVKAQDNVFLYTVDDLAQVVQVGMAHRQAAVAQAEAIIDNGVQSFARWLEQRQSASAVVPLIQQIHEQAQNWNAQEIARARRLLARGEDIDAVLQALANGVAKKMLHGAVTELRNADAQQRPETAALVSRMFLRGAPSTHH</sequence>
<evidence type="ECO:0000259" key="17">
    <source>
        <dbReference type="Pfam" id="PF05201"/>
    </source>
</evidence>
<evidence type="ECO:0000256" key="10">
    <source>
        <dbReference type="PIRSR" id="PIRSR000445-1"/>
    </source>
</evidence>
<feature type="domain" description="Quinate/shikimate 5-dehydrogenase/glutamyl-tRNA reductase" evidence="16">
    <location>
        <begin position="180"/>
        <end position="314"/>
    </location>
</feature>
<comment type="subunit">
    <text evidence="9">Homodimer.</text>
</comment>
<dbReference type="OrthoDB" id="110209at2"/>
<feature type="binding site" evidence="9 11">
    <location>
        <begin position="59"/>
        <end position="62"/>
    </location>
    <ligand>
        <name>substrate</name>
    </ligand>
</feature>
<evidence type="ECO:0000259" key="16">
    <source>
        <dbReference type="Pfam" id="PF01488"/>
    </source>
</evidence>
<evidence type="ECO:0000256" key="4">
    <source>
        <dbReference type="ARBA" id="ARBA00022857"/>
    </source>
</evidence>
<dbReference type="GO" id="GO:0050661">
    <property type="term" value="F:NADP binding"/>
    <property type="evidence" value="ECO:0007669"/>
    <property type="project" value="InterPro"/>
</dbReference>
<evidence type="ECO:0000256" key="3">
    <source>
        <dbReference type="ARBA" id="ARBA00012970"/>
    </source>
</evidence>
<keyword evidence="4 9" id="KW-0521">NADP</keyword>
<protein>
    <recommendedName>
        <fullName evidence="8 9">Glutamyl-tRNA reductase</fullName>
        <shortName evidence="9">GluTR</shortName>
        <ecNumber evidence="3 9">1.2.1.70</ecNumber>
    </recommendedName>
</protein>
<dbReference type="EMBL" id="LBNQ01000040">
    <property type="protein sequence ID" value="KKW67003.1"/>
    <property type="molecule type" value="Genomic_DNA"/>
</dbReference>
<evidence type="ECO:0000256" key="1">
    <source>
        <dbReference type="ARBA" id="ARBA00005059"/>
    </source>
</evidence>
<feature type="binding site" evidence="9 11">
    <location>
        <begin position="122"/>
        <end position="124"/>
    </location>
    <ligand>
        <name>substrate</name>
    </ligand>
</feature>
<dbReference type="NCBIfam" id="TIGR01035">
    <property type="entry name" value="hemA"/>
    <property type="match status" value="1"/>
</dbReference>
<dbReference type="AlphaFoldDB" id="A0A0U1PWT0"/>
<comment type="similarity">
    <text evidence="2 9 14">Belongs to the glutamyl-tRNA reductase family.</text>
</comment>
<dbReference type="SUPFAM" id="SSF69742">
    <property type="entry name" value="Glutamyl tRNA-reductase catalytic, N-terminal domain"/>
    <property type="match status" value="1"/>
</dbReference>
<dbReference type="Gene3D" id="3.30.460.30">
    <property type="entry name" value="Glutamyl-tRNA reductase, N-terminal domain"/>
    <property type="match status" value="1"/>
</dbReference>
<dbReference type="PROSITE" id="PS00747">
    <property type="entry name" value="GLUTR"/>
    <property type="match status" value="1"/>
</dbReference>
<dbReference type="InterPro" id="IPR006151">
    <property type="entry name" value="Shikm_DH/Glu-tRNA_Rdtase"/>
</dbReference>
<dbReference type="HAMAP" id="MF_00087">
    <property type="entry name" value="Glu_tRNA_reductase"/>
    <property type="match status" value="1"/>
</dbReference>
<evidence type="ECO:0000256" key="8">
    <source>
        <dbReference type="ARBA" id="ARBA00068659"/>
    </source>
</evidence>
<comment type="domain">
    <text evidence="9">Possesses an unusual extended V-shaped dimeric structure with each monomer consisting of three distinct domains arranged along a curved 'spinal' alpha-helix. The N-terminal catalytic domain specifically recognizes the glutamate moiety of the substrate. The second domain is the NADPH-binding domain, and the third C-terminal domain is responsible for dimerization.</text>
</comment>
<dbReference type="RefSeq" id="WP_046742668.1">
    <property type="nucleotide sequence ID" value="NZ_LBNQ01000040.1"/>
</dbReference>
<dbReference type="UniPathway" id="UPA00251">
    <property type="reaction ID" value="UER00316"/>
</dbReference>
<dbReference type="STRING" id="1610491.AAV94_13170"/>
<dbReference type="Pfam" id="PF01488">
    <property type="entry name" value="Shikimate_DH"/>
    <property type="match status" value="1"/>
</dbReference>
<dbReference type="InterPro" id="IPR036291">
    <property type="entry name" value="NAD(P)-bd_dom_sf"/>
</dbReference>
<evidence type="ECO:0000259" key="15">
    <source>
        <dbReference type="Pfam" id="PF00745"/>
    </source>
</evidence>
<comment type="function">
    <text evidence="9">Catalyzes the NADPH-dependent reduction of glutamyl-tRNA(Glu) to glutamate 1-semialdehyde (GSA).</text>
</comment>
<dbReference type="InterPro" id="IPR015896">
    <property type="entry name" value="4pyrrol_synth_GluRdtase_dimer"/>
</dbReference>
<dbReference type="InterPro" id="IPR036453">
    <property type="entry name" value="GluRdtase_dimer_dom_sf"/>
</dbReference>
<evidence type="ECO:0000313" key="18">
    <source>
        <dbReference type="EMBL" id="KKW67003.1"/>
    </source>
</evidence>
<dbReference type="GO" id="GO:0008883">
    <property type="term" value="F:glutamyl-tRNA reductase activity"/>
    <property type="evidence" value="ECO:0007669"/>
    <property type="project" value="UniProtKB-UniRule"/>
</dbReference>
<feature type="domain" description="Glutamyl-tRNA reductase N-terminal" evidence="17">
    <location>
        <begin position="6"/>
        <end position="164"/>
    </location>
</feature>
<comment type="catalytic activity">
    <reaction evidence="7 9 14">
        <text>(S)-4-amino-5-oxopentanoate + tRNA(Glu) + NADP(+) = L-glutamyl-tRNA(Glu) + NADPH + H(+)</text>
        <dbReference type="Rhea" id="RHEA:12344"/>
        <dbReference type="Rhea" id="RHEA-COMP:9663"/>
        <dbReference type="Rhea" id="RHEA-COMP:9680"/>
        <dbReference type="ChEBI" id="CHEBI:15378"/>
        <dbReference type="ChEBI" id="CHEBI:57501"/>
        <dbReference type="ChEBI" id="CHEBI:57783"/>
        <dbReference type="ChEBI" id="CHEBI:58349"/>
        <dbReference type="ChEBI" id="CHEBI:78442"/>
        <dbReference type="ChEBI" id="CHEBI:78520"/>
        <dbReference type="EC" id="1.2.1.70"/>
    </reaction>
</comment>
<dbReference type="PANTHER" id="PTHR43013">
    <property type="entry name" value="GLUTAMYL-TRNA REDUCTASE"/>
    <property type="match status" value="1"/>
</dbReference>
<proteinExistence type="inferred from homology"/>
<dbReference type="PIRSF" id="PIRSF000445">
    <property type="entry name" value="4pyrrol_synth_GluRdtase"/>
    <property type="match status" value="1"/>
</dbReference>
<comment type="pathway">
    <text evidence="1 9 14">Porphyrin-containing compound metabolism; protoporphyrin-IX biosynthesis; 5-aminolevulinate from L-glutamyl-tRNA(Glu): step 1/2.</text>
</comment>
<feature type="active site" description="Nucleophile" evidence="9 10">
    <location>
        <position position="60"/>
    </location>
</feature>
<dbReference type="FunFam" id="3.30.460.30:FF:000001">
    <property type="entry name" value="Glutamyl-tRNA reductase"/>
    <property type="match status" value="1"/>
</dbReference>